<reference evidence="15 16" key="1">
    <citation type="submission" date="2018-08" db="EMBL/GenBank/DDBJ databases">
        <title>Aphanomyces genome sequencing and annotation.</title>
        <authorList>
            <person name="Minardi D."/>
            <person name="Oidtmann B."/>
            <person name="Van Der Giezen M."/>
            <person name="Studholme D.J."/>
        </authorList>
    </citation>
    <scope>NUCLEOTIDE SEQUENCE [LARGE SCALE GENOMIC DNA]</scope>
    <source>
        <strain evidence="15 16">Kv</strain>
    </source>
</reference>
<evidence type="ECO:0000256" key="7">
    <source>
        <dbReference type="ARBA" id="ARBA00022801"/>
    </source>
</evidence>
<organism evidence="15 16">
    <name type="scientific">Aphanomyces astaci</name>
    <name type="common">Crayfish plague agent</name>
    <dbReference type="NCBI Taxonomy" id="112090"/>
    <lineage>
        <taxon>Eukaryota</taxon>
        <taxon>Sar</taxon>
        <taxon>Stramenopiles</taxon>
        <taxon>Oomycota</taxon>
        <taxon>Saprolegniomycetes</taxon>
        <taxon>Saprolegniales</taxon>
        <taxon>Verrucalvaceae</taxon>
        <taxon>Aphanomyces</taxon>
    </lineage>
</organism>
<feature type="transmembrane region" description="Helical" evidence="13">
    <location>
        <begin position="376"/>
        <end position="394"/>
    </location>
</feature>
<dbReference type="PANTHER" id="PTHR16320">
    <property type="entry name" value="SPHINGOMYELINASE FAMILY MEMBER"/>
    <property type="match status" value="1"/>
</dbReference>
<evidence type="ECO:0000313" key="16">
    <source>
        <dbReference type="Proteomes" id="UP000265427"/>
    </source>
</evidence>
<evidence type="ECO:0000256" key="1">
    <source>
        <dbReference type="ARBA" id="ARBA00004141"/>
    </source>
</evidence>
<evidence type="ECO:0000256" key="9">
    <source>
        <dbReference type="ARBA" id="ARBA00022919"/>
    </source>
</evidence>
<dbReference type="InterPro" id="IPR038772">
    <property type="entry name" value="Sph/SMPD2-like"/>
</dbReference>
<dbReference type="GO" id="GO:0006665">
    <property type="term" value="P:sphingolipid metabolic process"/>
    <property type="evidence" value="ECO:0007669"/>
    <property type="project" value="UniProtKB-KW"/>
</dbReference>
<comment type="subcellular location">
    <subcellularLocation>
        <location evidence="1">Membrane</location>
        <topology evidence="1">Multi-pass membrane protein</topology>
    </subcellularLocation>
</comment>
<evidence type="ECO:0000256" key="12">
    <source>
        <dbReference type="ARBA" id="ARBA00023136"/>
    </source>
</evidence>
<evidence type="ECO:0000256" key="2">
    <source>
        <dbReference type="ARBA" id="ARBA00004760"/>
    </source>
</evidence>
<accession>A0A397AYY1</accession>
<dbReference type="InterPro" id="IPR005135">
    <property type="entry name" value="Endo/exonuclease/phosphatase"/>
</dbReference>
<keyword evidence="8" id="KW-0460">Magnesium</keyword>
<keyword evidence="5 13" id="KW-0812">Transmembrane</keyword>
<evidence type="ECO:0000256" key="13">
    <source>
        <dbReference type="SAM" id="Phobius"/>
    </source>
</evidence>
<dbReference type="GO" id="GO:0016020">
    <property type="term" value="C:membrane"/>
    <property type="evidence" value="ECO:0007669"/>
    <property type="project" value="UniProtKB-SubCell"/>
</dbReference>
<dbReference type="PANTHER" id="PTHR16320:SF24">
    <property type="entry name" value="PHOSPHODIESTERASE, PUTATIVE-RELATED"/>
    <property type="match status" value="1"/>
</dbReference>
<dbReference type="AlphaFoldDB" id="A0A397AYY1"/>
<feature type="transmembrane region" description="Helical" evidence="13">
    <location>
        <begin position="406"/>
        <end position="430"/>
    </location>
</feature>
<proteinExistence type="inferred from homology"/>
<dbReference type="Gene3D" id="3.60.10.10">
    <property type="entry name" value="Endonuclease/exonuclease/phosphatase"/>
    <property type="match status" value="1"/>
</dbReference>
<sequence length="454" mass="50382">MGLGQTLRNIKARVTMELFQIDVDEHVAPSFKGSKVHEPNAPKSIRVLSLNVWGIPVSPHVLERAAAIGRMLEARSGEFDIVTLQEVWHRREKNIILSAATRAGFGYSHYFHPAVGFPLPIGHDSFGTGLLILSKYRLSSAMYHPFLLTGRPYALHEADFIANKGVGLLRVHDGGGGEIADLYVTHLLANYNHLGKPGPGDTYMPHRAAQSYELSCFIAETSRNDLAIVCGDFNSPSDCLVLDIMRDLVDMRDAFHENDPSEAGLTFGTHDNKFSHGDHPMRMDYILFRTAPTSPWRLTDSGVFKGYFTTSCGEECPLSDHFGVHAAFALDTQSSTLPPFSPKTNRSIKCLRQVQDTLSQGRVEIIHLRIVHLKRAALGLALVALGGAVNVYQWGESWAVGTRVLWYFGLTLGLIYALVEYVVAFFVLTLEVSSFTELQNQVRLHAHNLDLNQD</sequence>
<evidence type="ECO:0000256" key="11">
    <source>
        <dbReference type="ARBA" id="ARBA00023098"/>
    </source>
</evidence>
<evidence type="ECO:0000256" key="6">
    <source>
        <dbReference type="ARBA" id="ARBA00022723"/>
    </source>
</evidence>
<comment type="pathway">
    <text evidence="3">Sphingolipid metabolism.</text>
</comment>
<comment type="similarity">
    <text evidence="4">Belongs to the neutral sphingomyelinase family.</text>
</comment>
<comment type="caution">
    <text evidence="15">The sequence shown here is derived from an EMBL/GenBank/DDBJ whole genome shotgun (WGS) entry which is preliminary data.</text>
</comment>
<evidence type="ECO:0000313" key="15">
    <source>
        <dbReference type="EMBL" id="RHY12812.1"/>
    </source>
</evidence>
<evidence type="ECO:0000256" key="10">
    <source>
        <dbReference type="ARBA" id="ARBA00022989"/>
    </source>
</evidence>
<name>A0A397AYY1_APHAT</name>
<evidence type="ECO:0000259" key="14">
    <source>
        <dbReference type="Pfam" id="PF03372"/>
    </source>
</evidence>
<keyword evidence="9" id="KW-0746">Sphingolipid metabolism</keyword>
<dbReference type="GO" id="GO:0004767">
    <property type="term" value="F:sphingomyelin phosphodiesterase activity"/>
    <property type="evidence" value="ECO:0007669"/>
    <property type="project" value="InterPro"/>
</dbReference>
<keyword evidence="6" id="KW-0479">Metal-binding</keyword>
<keyword evidence="11" id="KW-0443">Lipid metabolism</keyword>
<evidence type="ECO:0000256" key="8">
    <source>
        <dbReference type="ARBA" id="ARBA00022842"/>
    </source>
</evidence>
<dbReference type="SUPFAM" id="SSF56219">
    <property type="entry name" value="DNase I-like"/>
    <property type="match status" value="1"/>
</dbReference>
<feature type="domain" description="Endonuclease/exonuclease/phosphatase" evidence="14">
    <location>
        <begin position="48"/>
        <end position="321"/>
    </location>
</feature>
<evidence type="ECO:0000256" key="4">
    <source>
        <dbReference type="ARBA" id="ARBA00006335"/>
    </source>
</evidence>
<keyword evidence="7" id="KW-0378">Hydrolase</keyword>
<keyword evidence="10 13" id="KW-1133">Transmembrane helix</keyword>
<comment type="pathway">
    <text evidence="2">Lipid metabolism; sphingolipid metabolism.</text>
</comment>
<dbReference type="InterPro" id="IPR036691">
    <property type="entry name" value="Endo/exonu/phosph_ase_sf"/>
</dbReference>
<keyword evidence="12 13" id="KW-0472">Membrane</keyword>
<dbReference type="EMBL" id="QUSZ01004770">
    <property type="protein sequence ID" value="RHY12812.1"/>
    <property type="molecule type" value="Genomic_DNA"/>
</dbReference>
<dbReference type="Proteomes" id="UP000265427">
    <property type="component" value="Unassembled WGS sequence"/>
</dbReference>
<evidence type="ECO:0000256" key="5">
    <source>
        <dbReference type="ARBA" id="ARBA00022692"/>
    </source>
</evidence>
<gene>
    <name evidence="15" type="ORF">DYB36_008575</name>
</gene>
<dbReference type="GO" id="GO:0046872">
    <property type="term" value="F:metal ion binding"/>
    <property type="evidence" value="ECO:0007669"/>
    <property type="project" value="UniProtKB-KW"/>
</dbReference>
<dbReference type="VEuPathDB" id="FungiDB:H257_11076"/>
<protein>
    <recommendedName>
        <fullName evidence="14">Endonuclease/exonuclease/phosphatase domain-containing protein</fullName>
    </recommendedName>
</protein>
<dbReference type="Pfam" id="PF03372">
    <property type="entry name" value="Exo_endo_phos"/>
    <property type="match status" value="1"/>
</dbReference>
<evidence type="ECO:0000256" key="3">
    <source>
        <dbReference type="ARBA" id="ARBA00004991"/>
    </source>
</evidence>